<dbReference type="EMBL" id="KV454436">
    <property type="protein sequence ID" value="ODQ78308.1"/>
    <property type="molecule type" value="Genomic_DNA"/>
</dbReference>
<name>A0A1E3QL14_9ASCO</name>
<accession>A0A1E3QL14</accession>
<dbReference type="AlphaFoldDB" id="A0A1E3QL14"/>
<evidence type="ECO:0000313" key="2">
    <source>
        <dbReference type="EMBL" id="ODQ78308.1"/>
    </source>
</evidence>
<dbReference type="Proteomes" id="UP000094336">
    <property type="component" value="Unassembled WGS sequence"/>
</dbReference>
<feature type="compositionally biased region" description="Low complexity" evidence="1">
    <location>
        <begin position="227"/>
        <end position="245"/>
    </location>
</feature>
<dbReference type="GeneID" id="30147489"/>
<keyword evidence="3" id="KW-1185">Reference proteome</keyword>
<proteinExistence type="predicted"/>
<evidence type="ECO:0000256" key="1">
    <source>
        <dbReference type="SAM" id="MobiDB-lite"/>
    </source>
</evidence>
<feature type="region of interest" description="Disordered" evidence="1">
    <location>
        <begin position="357"/>
        <end position="379"/>
    </location>
</feature>
<gene>
    <name evidence="2" type="ORF">BABINDRAFT_162955</name>
</gene>
<dbReference type="RefSeq" id="XP_018983636.1">
    <property type="nucleotide sequence ID" value="XM_019129636.1"/>
</dbReference>
<feature type="region of interest" description="Disordered" evidence="1">
    <location>
        <begin position="216"/>
        <end position="262"/>
    </location>
</feature>
<organism evidence="2 3">
    <name type="scientific">Babjeviella inositovora NRRL Y-12698</name>
    <dbReference type="NCBI Taxonomy" id="984486"/>
    <lineage>
        <taxon>Eukaryota</taxon>
        <taxon>Fungi</taxon>
        <taxon>Dikarya</taxon>
        <taxon>Ascomycota</taxon>
        <taxon>Saccharomycotina</taxon>
        <taxon>Pichiomycetes</taxon>
        <taxon>Serinales incertae sedis</taxon>
        <taxon>Babjeviella</taxon>
    </lineage>
</organism>
<sequence>MTQNTQVKFEGSSFNFQGSRFNGTKPSSYQPGNSSPRSSNASILLQQYPPKQSQYPLNGYGNPASKASMRYMSAQGAEVPGPLLGAHIINSFNLATPYISPIEQCLDTVDYHCLLHKNNPSLTPSNNESIMNLVLHNSNSLAGYYSLANTFYSGNYNPNHSAPKADVGDIQNGPNYQHTDTELRHCSFDEAYFNHTDNISYPLKPEYPTSATDLYKHNLVPPTRNGSESYGLSYSSVSPTSSSSSPNHVNNHVQPSKPRYRPKSRLSIGELSLILKKSPEDTVLIEHMILKTLEEVTNSKFRLGYSNWVRGLSIKQRKDYLDRLYVITSKEFPTYDKKVLEIIVGRGSYSYMQKRLRQERESRRKSVNGINLRPHPMER</sequence>
<evidence type="ECO:0000313" key="3">
    <source>
        <dbReference type="Proteomes" id="UP000094336"/>
    </source>
</evidence>
<feature type="region of interest" description="Disordered" evidence="1">
    <location>
        <begin position="14"/>
        <end position="40"/>
    </location>
</feature>
<reference evidence="3" key="1">
    <citation type="submission" date="2016-05" db="EMBL/GenBank/DDBJ databases">
        <title>Comparative genomics of biotechnologically important yeasts.</title>
        <authorList>
            <consortium name="DOE Joint Genome Institute"/>
            <person name="Riley R."/>
            <person name="Haridas S."/>
            <person name="Wolfe K.H."/>
            <person name="Lopes M.R."/>
            <person name="Hittinger C.T."/>
            <person name="Goker M."/>
            <person name="Salamov A."/>
            <person name="Wisecaver J."/>
            <person name="Long T.M."/>
            <person name="Aerts A.L."/>
            <person name="Barry K."/>
            <person name="Choi C."/>
            <person name="Clum A."/>
            <person name="Coughlan A.Y."/>
            <person name="Deshpande S."/>
            <person name="Douglass A.P."/>
            <person name="Hanson S.J."/>
            <person name="Klenk H.-P."/>
            <person name="Labutti K."/>
            <person name="Lapidus A."/>
            <person name="Lindquist E."/>
            <person name="Lipzen A."/>
            <person name="Meier-Kolthoff J.P."/>
            <person name="Ohm R.A."/>
            <person name="Otillar R.P."/>
            <person name="Pangilinan J."/>
            <person name="Peng Y."/>
            <person name="Rokas A."/>
            <person name="Rosa C.A."/>
            <person name="Scheuner C."/>
            <person name="Sibirny A.A."/>
            <person name="Slot J.C."/>
            <person name="Stielow J.B."/>
            <person name="Sun H."/>
            <person name="Kurtzman C.P."/>
            <person name="Blackwell M."/>
            <person name="Grigoriev I.V."/>
            <person name="Jeffries T.W."/>
        </authorList>
    </citation>
    <scope>NUCLEOTIDE SEQUENCE [LARGE SCALE GENOMIC DNA]</scope>
    <source>
        <strain evidence="3">NRRL Y-12698</strain>
    </source>
</reference>
<protein>
    <submittedName>
        <fullName evidence="2">Uncharacterized protein</fullName>
    </submittedName>
</protein>